<feature type="region of interest" description="Disordered" evidence="1">
    <location>
        <begin position="451"/>
        <end position="482"/>
    </location>
</feature>
<keyword evidence="3" id="KW-1185">Reference proteome</keyword>
<reference evidence="2 3" key="1">
    <citation type="submission" date="2016-09" db="EMBL/GenBank/DDBJ databases">
        <title>Extensive genetic diversity and differential bi-allelic expression allows diatom success in the polar Southern Ocean.</title>
        <authorList>
            <consortium name="DOE Joint Genome Institute"/>
            <person name="Mock T."/>
            <person name="Otillar R.P."/>
            <person name="Strauss J."/>
            <person name="Dupont C."/>
            <person name="Frickenhaus S."/>
            <person name="Maumus F."/>
            <person name="Mcmullan M."/>
            <person name="Sanges R."/>
            <person name="Schmutz J."/>
            <person name="Toseland A."/>
            <person name="Valas R."/>
            <person name="Veluchamy A."/>
            <person name="Ward B.J."/>
            <person name="Allen A."/>
            <person name="Barry K."/>
            <person name="Falciatore A."/>
            <person name="Ferrante M."/>
            <person name="Fortunato A.E."/>
            <person name="Gloeckner G."/>
            <person name="Gruber A."/>
            <person name="Hipkin R."/>
            <person name="Janech M."/>
            <person name="Kroth P."/>
            <person name="Leese F."/>
            <person name="Lindquist E."/>
            <person name="Lyon B.R."/>
            <person name="Martin J."/>
            <person name="Mayer C."/>
            <person name="Parker M."/>
            <person name="Quesneville H."/>
            <person name="Raymond J."/>
            <person name="Uhlig C."/>
            <person name="Valentin K.U."/>
            <person name="Worden A.Z."/>
            <person name="Armbrust E.V."/>
            <person name="Bowler C."/>
            <person name="Green B."/>
            <person name="Moulton V."/>
            <person name="Van Oosterhout C."/>
            <person name="Grigoriev I."/>
        </authorList>
    </citation>
    <scope>NUCLEOTIDE SEQUENCE [LARGE SCALE GENOMIC DNA]</scope>
    <source>
        <strain evidence="2 3">CCMP1102</strain>
    </source>
</reference>
<dbReference type="InParanoid" id="A0A1E7F5G9"/>
<feature type="compositionally biased region" description="Basic residues" evidence="1">
    <location>
        <begin position="458"/>
        <end position="472"/>
    </location>
</feature>
<evidence type="ECO:0000313" key="3">
    <source>
        <dbReference type="Proteomes" id="UP000095751"/>
    </source>
</evidence>
<accession>A0A1E7F5G9</accession>
<evidence type="ECO:0000313" key="2">
    <source>
        <dbReference type="EMBL" id="OEU13428.1"/>
    </source>
</evidence>
<proteinExistence type="predicted"/>
<organism evidence="2 3">
    <name type="scientific">Fragilariopsis cylindrus CCMP1102</name>
    <dbReference type="NCBI Taxonomy" id="635003"/>
    <lineage>
        <taxon>Eukaryota</taxon>
        <taxon>Sar</taxon>
        <taxon>Stramenopiles</taxon>
        <taxon>Ochrophyta</taxon>
        <taxon>Bacillariophyta</taxon>
        <taxon>Bacillariophyceae</taxon>
        <taxon>Bacillariophycidae</taxon>
        <taxon>Bacillariales</taxon>
        <taxon>Bacillariaceae</taxon>
        <taxon>Fragilariopsis</taxon>
    </lineage>
</organism>
<protein>
    <submittedName>
        <fullName evidence="2">Uncharacterized protein</fullName>
    </submittedName>
</protein>
<name>A0A1E7F5G9_9STRA</name>
<gene>
    <name evidence="2" type="ORF">FRACYDRAFT_188669</name>
</gene>
<evidence type="ECO:0000256" key="1">
    <source>
        <dbReference type="SAM" id="MobiDB-lite"/>
    </source>
</evidence>
<dbReference type="EMBL" id="KV784361">
    <property type="protein sequence ID" value="OEU13428.1"/>
    <property type="molecule type" value="Genomic_DNA"/>
</dbReference>
<dbReference type="Proteomes" id="UP000095751">
    <property type="component" value="Unassembled WGS sequence"/>
</dbReference>
<sequence>MYTTTNTPLLVPDLRLALATLYSLPLPSSLDSRTKPSSKQAHDYLLNFQTRNVRRKLKDSQPDNDHKQHIDSTDAGSTWLACIYLVSSIASTNHDPNNHSNQKVQYAESLFAAQTLVHRLRRVKLCEAIDIEFEDPSSSTLPLRPEQVLEGYRRWVMQHFQGSSTSSFAILSQLVNNYHPAVDPQQQTNVVEYEERIKGEISMMLLASILDALTKSCYQRQHQHTNIQQQQQQQQQQQMFDHIRPILKTLASAIAVIAARMRYTSSSLPASAPHTQPIVTTILGTITMLQPQTQHQNQNQEAVHSLYYTVLTALPEAILAGSGGGAYGRLSLDPRCFFAVTNELKTQGMIQVWQSLRELITSTSTATNHSTSSVLLLQMCEAWAKCVPLPIEFVNSSVSLVLRAWDQPSSLDQPQSQTSLKAKAAMAYWIAIMESGTWTIDQVLASSIVQSKEGSRQTNKKKQSSKSKKRTKQRIEDKSTDELLTSAHNEVRHRGETACTMAQQTWSRLEELLRLELRRIVEDSNSESLNEQDVQGDGPVGAIAACANACLPFILRELGAHQDTASMSLYVSISHSIQQVCASPSRMVRSFAAESLYTLHDVLSNILTTNSNPSLTADLFEVISFHFFQSSMNLASQCGYPSGYFNDLGEDNDEDLESERNDVREVLRTMSCFPSTTSIRSENYPASHIAVSSSILLRLLQCCAQPIQEAATSNTLFPETALHAFSALAKPIYSVASLYLEYLNQGAPEDKNFIVILNLAFEITKTAGRCLLLAFPIAPVNEILPLSRVYNLAVASLSPMLSKLAQIPTMEPEVKTIMRIGIEAAATSMLRLPELSGPSSLRSSRFDIRGAMRSPGGEDHVGVLALMRLAYESDSLSLVFLRSKESILVDLCGLYEELKKIENQRGGLLYGIGVFPKSRRILLGIICHLEIISGGTAKASGVLAAIFENAIGSIAGTSTENFQAEHLYRVCESTFDIAAFSSNVIQSFFTISDSTNLQATCLCVLHSAGNFGFLSVGDASIPYESIIQWNRLRAALFTLLRISGSPDLPASAVEMLVSLITTECEAMIAQCSAGPTSSSIIFHEDVISEETGIPAGIGIRAVLETLEKSCSLQTPIFSMRNCLHVLYTSRQVVFRTLLSECPMPVEKGSFHDPRPVIAETWFLCMNQIAIIIAKSHEDNGAEAATVIKQLLVETFIVAISLLFYSSLEKTQDKRALDPGMSLDGPQGLVMMEFFVSYFDLGSIMIQSAAKELLIAIPVATSHDPDADGLGIIGAALFRGSQGGLPPWAIESLPSVYSSLFNALNKNVNTFGLMFKRSMNIRLQEDRRFGCVVGGSLLSGKFFERMNDEAKRNFIDQAKEWASTDTIVSWRSLKTLIKKACGGKKKDTDFNQRPALTSWDSLDRI</sequence>
<dbReference type="OrthoDB" id="47738at2759"/>
<dbReference type="KEGG" id="fcy:FRACYDRAFT_188669"/>